<feature type="signal peptide" evidence="1">
    <location>
        <begin position="1"/>
        <end position="21"/>
    </location>
</feature>
<sequence length="87" mass="9108">MLPIRSLLALAYASLCLSVSATEDACQTAGGSITGGGTDSVQVQHTLAYCVRAAHSVTTRYSALEPIMPNSTRNAENLQAHMTNAQV</sequence>
<dbReference type="Proteomes" id="UP000073492">
    <property type="component" value="Unassembled WGS sequence"/>
</dbReference>
<proteinExistence type="predicted"/>
<dbReference type="EMBL" id="LFZO01000780">
    <property type="protein sequence ID" value="KXS97469.1"/>
    <property type="molecule type" value="Genomic_DNA"/>
</dbReference>
<keyword evidence="3" id="KW-1185">Reference proteome</keyword>
<protein>
    <submittedName>
        <fullName evidence="2">Uncharacterized protein</fullName>
    </submittedName>
</protein>
<evidence type="ECO:0000313" key="2">
    <source>
        <dbReference type="EMBL" id="KXS97469.1"/>
    </source>
</evidence>
<reference evidence="2 3" key="1">
    <citation type="submission" date="2015-07" db="EMBL/GenBank/DDBJ databases">
        <title>Comparative genomics of the Sigatoka disease complex on banana suggests a link between parallel evolutionary changes in Pseudocercospora fijiensis and Pseudocercospora eumusae and increased virulence on the banana host.</title>
        <authorList>
            <person name="Chang T.-C."/>
            <person name="Salvucci A."/>
            <person name="Crous P.W."/>
            <person name="Stergiopoulos I."/>
        </authorList>
    </citation>
    <scope>NUCLEOTIDE SEQUENCE [LARGE SCALE GENOMIC DNA]</scope>
    <source>
        <strain evidence="2 3">CBS 116634</strain>
    </source>
</reference>
<accession>A0A139H524</accession>
<dbReference type="AlphaFoldDB" id="A0A139H524"/>
<comment type="caution">
    <text evidence="2">The sequence shown here is derived from an EMBL/GenBank/DDBJ whole genome shotgun (WGS) entry which is preliminary data.</text>
</comment>
<evidence type="ECO:0000313" key="3">
    <source>
        <dbReference type="Proteomes" id="UP000073492"/>
    </source>
</evidence>
<keyword evidence="1" id="KW-0732">Signal</keyword>
<gene>
    <name evidence="2" type="ORF">AC579_7069</name>
</gene>
<feature type="chain" id="PRO_5007296942" evidence="1">
    <location>
        <begin position="22"/>
        <end position="87"/>
    </location>
</feature>
<organism evidence="2 3">
    <name type="scientific">Pseudocercospora musae</name>
    <dbReference type="NCBI Taxonomy" id="113226"/>
    <lineage>
        <taxon>Eukaryota</taxon>
        <taxon>Fungi</taxon>
        <taxon>Dikarya</taxon>
        <taxon>Ascomycota</taxon>
        <taxon>Pezizomycotina</taxon>
        <taxon>Dothideomycetes</taxon>
        <taxon>Dothideomycetidae</taxon>
        <taxon>Mycosphaerellales</taxon>
        <taxon>Mycosphaerellaceae</taxon>
        <taxon>Pseudocercospora</taxon>
    </lineage>
</organism>
<evidence type="ECO:0000256" key="1">
    <source>
        <dbReference type="SAM" id="SignalP"/>
    </source>
</evidence>
<name>A0A139H524_9PEZI</name>